<dbReference type="InterPro" id="IPR044957">
    <property type="entry name" value="Ribosomal_bL32_bact"/>
</dbReference>
<dbReference type="PANTHER" id="PTHR35534:SF1">
    <property type="entry name" value="LARGE RIBOSOMAL SUBUNIT PROTEIN BL32"/>
    <property type="match status" value="1"/>
</dbReference>
<dbReference type="Pfam" id="PF01783">
    <property type="entry name" value="Ribosomal_L32p"/>
    <property type="match status" value="1"/>
</dbReference>
<protein>
    <recommendedName>
        <fullName evidence="4 5">Large ribosomal subunit protein bL32</fullName>
    </recommendedName>
</protein>
<dbReference type="EMBL" id="BAAAFH010000022">
    <property type="protein sequence ID" value="GAA0876915.1"/>
    <property type="molecule type" value="Genomic_DNA"/>
</dbReference>
<dbReference type="InterPro" id="IPR011332">
    <property type="entry name" value="Ribosomal_zn-bd"/>
</dbReference>
<dbReference type="Proteomes" id="UP001501126">
    <property type="component" value="Unassembled WGS sequence"/>
</dbReference>
<evidence type="ECO:0000256" key="4">
    <source>
        <dbReference type="ARBA" id="ARBA00035178"/>
    </source>
</evidence>
<dbReference type="InterPro" id="IPR002677">
    <property type="entry name" value="Ribosomal_bL32"/>
</dbReference>
<dbReference type="PANTHER" id="PTHR35534">
    <property type="entry name" value="50S RIBOSOMAL PROTEIN L32"/>
    <property type="match status" value="1"/>
</dbReference>
<reference evidence="7" key="1">
    <citation type="journal article" date="2019" name="Int. J. Syst. Evol. Microbiol.">
        <title>The Global Catalogue of Microorganisms (GCM) 10K type strain sequencing project: providing services to taxonomists for standard genome sequencing and annotation.</title>
        <authorList>
            <consortium name="The Broad Institute Genomics Platform"/>
            <consortium name="The Broad Institute Genome Sequencing Center for Infectious Disease"/>
            <person name="Wu L."/>
            <person name="Ma J."/>
        </authorList>
    </citation>
    <scope>NUCLEOTIDE SEQUENCE [LARGE SCALE GENOMIC DNA]</scope>
    <source>
        <strain evidence="7">JCM 16083</strain>
    </source>
</reference>
<evidence type="ECO:0000256" key="3">
    <source>
        <dbReference type="ARBA" id="ARBA00023274"/>
    </source>
</evidence>
<keyword evidence="7" id="KW-1185">Reference proteome</keyword>
<name>A0ABP3Y815_9FLAO</name>
<dbReference type="SUPFAM" id="SSF57829">
    <property type="entry name" value="Zn-binding ribosomal proteins"/>
    <property type="match status" value="1"/>
</dbReference>
<dbReference type="GO" id="GO:0005840">
    <property type="term" value="C:ribosome"/>
    <property type="evidence" value="ECO:0007669"/>
    <property type="project" value="UniProtKB-KW"/>
</dbReference>
<comment type="caution">
    <text evidence="6">The sequence shown here is derived from an EMBL/GenBank/DDBJ whole genome shotgun (WGS) entry which is preliminary data.</text>
</comment>
<evidence type="ECO:0000256" key="1">
    <source>
        <dbReference type="ARBA" id="ARBA00008560"/>
    </source>
</evidence>
<accession>A0ABP3Y815</accession>
<evidence type="ECO:0000313" key="6">
    <source>
        <dbReference type="EMBL" id="GAA0876915.1"/>
    </source>
</evidence>
<sequence>MAHPKRRTSTTRRDKRRTHFKATAANIATCPTTGQPHLFHRAFWHEGKLYYKGKVVAEKEVAV</sequence>
<keyword evidence="3 5" id="KW-0687">Ribonucleoprotein</keyword>
<dbReference type="HAMAP" id="MF_00340">
    <property type="entry name" value="Ribosomal_bL32"/>
    <property type="match status" value="1"/>
</dbReference>
<proteinExistence type="inferred from homology"/>
<organism evidence="6 7">
    <name type="scientific">Wandonia haliotis</name>
    <dbReference type="NCBI Taxonomy" id="574963"/>
    <lineage>
        <taxon>Bacteria</taxon>
        <taxon>Pseudomonadati</taxon>
        <taxon>Bacteroidota</taxon>
        <taxon>Flavobacteriia</taxon>
        <taxon>Flavobacteriales</taxon>
        <taxon>Crocinitomicaceae</taxon>
        <taxon>Wandonia</taxon>
    </lineage>
</organism>
<keyword evidence="2 5" id="KW-0689">Ribosomal protein</keyword>
<comment type="similarity">
    <text evidence="1 5">Belongs to the bacterial ribosomal protein bL32 family.</text>
</comment>
<evidence type="ECO:0000256" key="5">
    <source>
        <dbReference type="HAMAP-Rule" id="MF_00340"/>
    </source>
</evidence>
<dbReference type="RefSeq" id="WP_343790725.1">
    <property type="nucleotide sequence ID" value="NZ_BAAAFH010000022.1"/>
</dbReference>
<evidence type="ECO:0000313" key="7">
    <source>
        <dbReference type="Proteomes" id="UP001501126"/>
    </source>
</evidence>
<gene>
    <name evidence="5 6" type="primary">rpmF</name>
    <name evidence="6" type="ORF">GCM10009118_33250</name>
</gene>
<evidence type="ECO:0000256" key="2">
    <source>
        <dbReference type="ARBA" id="ARBA00022980"/>
    </source>
</evidence>
<dbReference type="NCBIfam" id="TIGR01031">
    <property type="entry name" value="rpmF_bact"/>
    <property type="match status" value="1"/>
</dbReference>